<protein>
    <submittedName>
        <fullName evidence="1">Uncharacterized protein</fullName>
    </submittedName>
</protein>
<reference evidence="1" key="1">
    <citation type="submission" date="2020-10" db="EMBL/GenBank/DDBJ databases">
        <title>Unveiling of a novel bifunctional photoreceptor, Dualchrome1, isolated from a cosmopolitan green alga.</title>
        <authorList>
            <person name="Suzuki S."/>
            <person name="Kawachi M."/>
        </authorList>
    </citation>
    <scope>NUCLEOTIDE SEQUENCE</scope>
    <source>
        <strain evidence="1">NIES 2893</strain>
    </source>
</reference>
<keyword evidence="2" id="KW-1185">Reference proteome</keyword>
<organism evidence="1 2">
    <name type="scientific">Pycnococcus provasolii</name>
    <dbReference type="NCBI Taxonomy" id="41880"/>
    <lineage>
        <taxon>Eukaryota</taxon>
        <taxon>Viridiplantae</taxon>
        <taxon>Chlorophyta</taxon>
        <taxon>Pseudoscourfieldiophyceae</taxon>
        <taxon>Pseudoscourfieldiales</taxon>
        <taxon>Pycnococcaceae</taxon>
        <taxon>Pycnococcus</taxon>
    </lineage>
</organism>
<dbReference type="Proteomes" id="UP000660262">
    <property type="component" value="Unassembled WGS sequence"/>
</dbReference>
<dbReference type="EMBL" id="BNJQ01000001">
    <property type="protein sequence ID" value="GHP01548.1"/>
    <property type="molecule type" value="Genomic_DNA"/>
</dbReference>
<evidence type="ECO:0000313" key="2">
    <source>
        <dbReference type="Proteomes" id="UP000660262"/>
    </source>
</evidence>
<comment type="caution">
    <text evidence="1">The sequence shown here is derived from an EMBL/GenBank/DDBJ whole genome shotgun (WGS) entry which is preliminary data.</text>
</comment>
<sequence length="428" mass="46012">MTSMRDGDDENALQAILRSNFGKSLAARVWLTLQHHEYIPQLVVTAPTAQAATTGRGEHDETEEPQHVDGQQAVRFGNAGDGWQAVPASYAMPTTAWVSVMNKDAKQRKSRLKLDVDASQFAGGVAMLAFKPTRANKPVVPLYASRGVAVTDVELTYFAGGGRGETLLRRIPVRGLPNARAYDVGQEPVPGYRVSLGHITTPSVFLDVDVAGGEDAGEAIPNANVAWHVRRASLSIPAAELVRSLLSLAKPDLCRQTLAALAPPSTKDATNGSSAFRVEVDVCTQPGHHTAMQSLARFVGFVTRECDSQNSEVRALCVDPSRSLSELRWGSCVVAATIVDEHENLLGTCCCALGIAATAELAAEITTKVNCLNRKSAEGVRDHETPRLDYDSTYIAIEGGGERALHAFEFRVVRHGDEVAIDACVRFV</sequence>
<dbReference type="AlphaFoldDB" id="A0A830H4J5"/>
<accession>A0A830H4J5</accession>
<gene>
    <name evidence="1" type="ORF">PPROV_000030400</name>
</gene>
<evidence type="ECO:0000313" key="1">
    <source>
        <dbReference type="EMBL" id="GHP01548.1"/>
    </source>
</evidence>
<name>A0A830H4J5_9CHLO</name>
<proteinExistence type="predicted"/>